<keyword evidence="5" id="KW-0539">Nucleus</keyword>
<keyword evidence="4" id="KW-0963">Cytoplasm</keyword>
<reference evidence="8" key="1">
    <citation type="submission" date="2015-11" db="EMBL/GenBank/DDBJ databases">
        <title>De novo transcriptome assembly of four potential Pierce s Disease insect vectors from Arizona vineyards.</title>
        <authorList>
            <person name="Tassone E.E."/>
        </authorList>
    </citation>
    <scope>NUCLEOTIDE SEQUENCE</scope>
</reference>
<comment type="subcellular location">
    <subcellularLocation>
        <location evidence="2">Cytoplasm</location>
        <location evidence="2">Cytosol</location>
    </subcellularLocation>
    <subcellularLocation>
        <location evidence="1">Nucleus</location>
    </subcellularLocation>
</comment>
<feature type="compositionally biased region" description="Basic residues" evidence="6">
    <location>
        <begin position="371"/>
        <end position="382"/>
    </location>
</feature>
<feature type="compositionally biased region" description="Polar residues" evidence="6">
    <location>
        <begin position="309"/>
        <end position="337"/>
    </location>
</feature>
<gene>
    <name evidence="8" type="ORF">g.5767</name>
</gene>
<dbReference type="GO" id="GO:0031593">
    <property type="term" value="F:polyubiquitin modification-dependent protein binding"/>
    <property type="evidence" value="ECO:0007669"/>
    <property type="project" value="TreeGrafter"/>
</dbReference>
<feature type="region of interest" description="Disordered" evidence="6">
    <location>
        <begin position="102"/>
        <end position="191"/>
    </location>
</feature>
<dbReference type="PANTHER" id="PTHR15204">
    <property type="entry name" value="LARGE PROLINE-RICH PROTEIN BAG6"/>
    <property type="match status" value="1"/>
</dbReference>
<evidence type="ECO:0000256" key="1">
    <source>
        <dbReference type="ARBA" id="ARBA00004123"/>
    </source>
</evidence>
<evidence type="ECO:0000259" key="7">
    <source>
        <dbReference type="Pfam" id="PF12057"/>
    </source>
</evidence>
<feature type="non-terminal residue" evidence="8">
    <location>
        <position position="438"/>
    </location>
</feature>
<sequence>SYVTDLAEVLDYLERVQTRLRPYWEEYMTFLRTDPSPDSMTTEERERMQLILDRVSKIMHYFSHAYHNLSDMMCFVNNAQPRNLLCRPLFVQHTSFLQASFPVQAPSDGSTGGNRTWRETRSQSPPHIITTSTTGNSANSTSSTSPSSSTTSSSGNQTTTDLVSRAETTITNVTATSTTATPGGTLTAGSQQMPRVSLRNFDQILPNLSDANVEVYMEMAPGTVTLDPNSVINVSDLTSPSDDYRDIMQHFVSTLRSTNLFPEVGYSSDNAGESTDNLHVATTTSADVTVTATTAVASNSSQVEPEPSMAQTSSVSSENTANTDNNGRTSQARGTAQTNPTTSAHTRTTPRTHVQVSQQTLRKFDPYLPCRSHHLPPRRRSTSHGNNHGQSSTADASTTTSANRSSNVMFQNAYENDVQATFQDVFPLPRVSRNSSVS</sequence>
<dbReference type="InterPro" id="IPR021925">
    <property type="entry name" value="BAG6"/>
</dbReference>
<evidence type="ECO:0000256" key="3">
    <source>
        <dbReference type="ARBA" id="ARBA00022448"/>
    </source>
</evidence>
<organism evidence="8">
    <name type="scientific">Cuerna arida</name>
    <dbReference type="NCBI Taxonomy" id="1464854"/>
    <lineage>
        <taxon>Eukaryota</taxon>
        <taxon>Metazoa</taxon>
        <taxon>Ecdysozoa</taxon>
        <taxon>Arthropoda</taxon>
        <taxon>Hexapoda</taxon>
        <taxon>Insecta</taxon>
        <taxon>Pterygota</taxon>
        <taxon>Neoptera</taxon>
        <taxon>Paraneoptera</taxon>
        <taxon>Hemiptera</taxon>
        <taxon>Auchenorrhyncha</taxon>
        <taxon>Membracoidea</taxon>
        <taxon>Cicadellidae</taxon>
        <taxon>Cicadellinae</taxon>
        <taxon>Proconiini</taxon>
        <taxon>Cuerna</taxon>
    </lineage>
</organism>
<dbReference type="GO" id="GO:0036503">
    <property type="term" value="P:ERAD pathway"/>
    <property type="evidence" value="ECO:0007669"/>
    <property type="project" value="TreeGrafter"/>
</dbReference>
<dbReference type="GO" id="GO:0051787">
    <property type="term" value="F:misfolded protein binding"/>
    <property type="evidence" value="ECO:0007669"/>
    <property type="project" value="TreeGrafter"/>
</dbReference>
<feature type="compositionally biased region" description="Low complexity" evidence="6">
    <location>
        <begin position="391"/>
        <end position="403"/>
    </location>
</feature>
<evidence type="ECO:0000313" key="8">
    <source>
        <dbReference type="EMBL" id="JAS65147.1"/>
    </source>
</evidence>
<evidence type="ECO:0000256" key="5">
    <source>
        <dbReference type="ARBA" id="ARBA00023242"/>
    </source>
</evidence>
<evidence type="ECO:0000256" key="4">
    <source>
        <dbReference type="ARBA" id="ARBA00022490"/>
    </source>
</evidence>
<feature type="compositionally biased region" description="Low complexity" evidence="6">
    <location>
        <begin position="168"/>
        <end position="189"/>
    </location>
</feature>
<feature type="compositionally biased region" description="Low complexity" evidence="6">
    <location>
        <begin position="338"/>
        <end position="353"/>
    </location>
</feature>
<accession>A0A1B6GRU1</accession>
<keyword evidence="3" id="KW-0813">Transport</keyword>
<proteinExistence type="predicted"/>
<feature type="non-terminal residue" evidence="8">
    <location>
        <position position="1"/>
    </location>
</feature>
<dbReference type="PANTHER" id="PTHR15204:SF0">
    <property type="entry name" value="LARGE PROLINE-RICH PROTEIN BAG6"/>
    <property type="match status" value="1"/>
</dbReference>
<name>A0A1B6GRU1_9HEMI</name>
<feature type="compositionally biased region" description="Low complexity" evidence="6">
    <location>
        <begin position="130"/>
        <end position="160"/>
    </location>
</feature>
<feature type="region of interest" description="Disordered" evidence="6">
    <location>
        <begin position="296"/>
        <end position="403"/>
    </location>
</feature>
<dbReference type="GO" id="GO:0071818">
    <property type="term" value="C:BAT3 complex"/>
    <property type="evidence" value="ECO:0007669"/>
    <property type="project" value="TreeGrafter"/>
</dbReference>
<protein>
    <recommendedName>
        <fullName evidence="7">Large proline-rich protein BAG6 domain-containing protein</fullName>
    </recommendedName>
</protein>
<dbReference type="Pfam" id="PF12057">
    <property type="entry name" value="BAG6"/>
    <property type="match status" value="1"/>
</dbReference>
<dbReference type="EMBL" id="GECZ01004622">
    <property type="protein sequence ID" value="JAS65147.1"/>
    <property type="molecule type" value="Transcribed_RNA"/>
</dbReference>
<evidence type="ECO:0000256" key="2">
    <source>
        <dbReference type="ARBA" id="ARBA00004514"/>
    </source>
</evidence>
<dbReference type="GO" id="GO:0005634">
    <property type="term" value="C:nucleus"/>
    <property type="evidence" value="ECO:0007669"/>
    <property type="project" value="UniProtKB-SubCell"/>
</dbReference>
<dbReference type="AlphaFoldDB" id="A0A1B6GRU1"/>
<feature type="domain" description="Large proline-rich protein BAG6" evidence="7">
    <location>
        <begin position="6"/>
        <end position="105"/>
    </location>
</feature>
<evidence type="ECO:0000256" key="6">
    <source>
        <dbReference type="SAM" id="MobiDB-lite"/>
    </source>
</evidence>